<keyword evidence="1" id="KW-0547">Nucleotide-binding</keyword>
<gene>
    <name evidence="8" type="ORF">E1757_07555</name>
</gene>
<dbReference type="SUPFAM" id="SSF90002">
    <property type="entry name" value="Hypothetical protein YjiA, C-terminal domain"/>
    <property type="match status" value="1"/>
</dbReference>
<evidence type="ECO:0000256" key="4">
    <source>
        <dbReference type="ARBA" id="ARBA00034320"/>
    </source>
</evidence>
<evidence type="ECO:0000256" key="5">
    <source>
        <dbReference type="ARBA" id="ARBA00049117"/>
    </source>
</evidence>
<comment type="catalytic activity">
    <reaction evidence="5">
        <text>GTP + H2O = GDP + phosphate + H(+)</text>
        <dbReference type="Rhea" id="RHEA:19669"/>
        <dbReference type="ChEBI" id="CHEBI:15377"/>
        <dbReference type="ChEBI" id="CHEBI:15378"/>
        <dbReference type="ChEBI" id="CHEBI:37565"/>
        <dbReference type="ChEBI" id="CHEBI:43474"/>
        <dbReference type="ChEBI" id="CHEBI:58189"/>
    </reaction>
    <physiologicalReaction direction="left-to-right" evidence="5">
        <dbReference type="Rhea" id="RHEA:19670"/>
    </physiologicalReaction>
</comment>
<dbReference type="Pfam" id="PF02492">
    <property type="entry name" value="cobW"/>
    <property type="match status" value="1"/>
</dbReference>
<evidence type="ECO:0000256" key="6">
    <source>
        <dbReference type="SAM" id="MobiDB-lite"/>
    </source>
</evidence>
<dbReference type="SMART" id="SM00833">
    <property type="entry name" value="CobW_C"/>
    <property type="match status" value="1"/>
</dbReference>
<protein>
    <submittedName>
        <fullName evidence="8">GTP-binding protein</fullName>
    </submittedName>
</protein>
<evidence type="ECO:0000256" key="2">
    <source>
        <dbReference type="ARBA" id="ARBA00022801"/>
    </source>
</evidence>
<dbReference type="Pfam" id="PF07683">
    <property type="entry name" value="CobW_C"/>
    <property type="match status" value="1"/>
</dbReference>
<keyword evidence="2" id="KW-0378">Hydrolase</keyword>
<evidence type="ECO:0000313" key="9">
    <source>
        <dbReference type="Proteomes" id="UP000295636"/>
    </source>
</evidence>
<feature type="compositionally biased region" description="Basic and acidic residues" evidence="6">
    <location>
        <begin position="224"/>
        <end position="239"/>
    </location>
</feature>
<reference evidence="8 9" key="1">
    <citation type="submission" date="2019-03" db="EMBL/GenBank/DDBJ databases">
        <title>This is whole genome sequence of Paenibacillus sp MS74 strain.</title>
        <authorList>
            <person name="Trinh H.N."/>
        </authorList>
    </citation>
    <scope>NUCLEOTIDE SEQUENCE [LARGE SCALE GENOMIC DNA]</scope>
    <source>
        <strain evidence="8 9">MS74</strain>
    </source>
</reference>
<dbReference type="InterPro" id="IPR011629">
    <property type="entry name" value="CobW-like_C"/>
</dbReference>
<evidence type="ECO:0000256" key="1">
    <source>
        <dbReference type="ARBA" id="ARBA00022741"/>
    </source>
</evidence>
<dbReference type="InterPro" id="IPR027417">
    <property type="entry name" value="P-loop_NTPase"/>
</dbReference>
<dbReference type="InterPro" id="IPR036627">
    <property type="entry name" value="CobW-likC_sf"/>
</dbReference>
<evidence type="ECO:0000259" key="7">
    <source>
        <dbReference type="SMART" id="SM00833"/>
    </source>
</evidence>
<keyword evidence="9" id="KW-1185">Reference proteome</keyword>
<organism evidence="8 9">
    <name type="scientific">Paenibacillus piri</name>
    <dbReference type="NCBI Taxonomy" id="2547395"/>
    <lineage>
        <taxon>Bacteria</taxon>
        <taxon>Bacillati</taxon>
        <taxon>Bacillota</taxon>
        <taxon>Bacilli</taxon>
        <taxon>Bacillales</taxon>
        <taxon>Paenibacillaceae</taxon>
        <taxon>Paenibacillus</taxon>
    </lineage>
</organism>
<feature type="region of interest" description="Disordered" evidence="6">
    <location>
        <begin position="216"/>
        <end position="264"/>
    </location>
</feature>
<dbReference type="RefSeq" id="WP_133226284.1">
    <property type="nucleotide sequence ID" value="NZ_SMRT01000002.1"/>
</dbReference>
<dbReference type="GO" id="GO:0005737">
    <property type="term" value="C:cytoplasm"/>
    <property type="evidence" value="ECO:0007669"/>
    <property type="project" value="TreeGrafter"/>
</dbReference>
<dbReference type="SUPFAM" id="SSF52540">
    <property type="entry name" value="P-loop containing nucleoside triphosphate hydrolases"/>
    <property type="match status" value="1"/>
</dbReference>
<dbReference type="CDD" id="cd03112">
    <property type="entry name" value="CobW-like"/>
    <property type="match status" value="1"/>
</dbReference>
<dbReference type="PANTHER" id="PTHR13748:SF62">
    <property type="entry name" value="COBW DOMAIN-CONTAINING PROTEIN"/>
    <property type="match status" value="1"/>
</dbReference>
<evidence type="ECO:0000313" key="8">
    <source>
        <dbReference type="EMBL" id="TDF99675.1"/>
    </source>
</evidence>
<feature type="domain" description="CobW C-terminal" evidence="7">
    <location>
        <begin position="282"/>
        <end position="369"/>
    </location>
</feature>
<dbReference type="AlphaFoldDB" id="A0A4R5KWY5"/>
<accession>A0A4R5KWY5</accession>
<name>A0A4R5KWY5_9BACL</name>
<proteinExistence type="inferred from homology"/>
<dbReference type="Gene3D" id="3.30.1220.10">
    <property type="entry name" value="CobW-like, C-terminal domain"/>
    <property type="match status" value="1"/>
</dbReference>
<feature type="compositionally biased region" description="Basic and acidic residues" evidence="6">
    <location>
        <begin position="251"/>
        <end position="264"/>
    </location>
</feature>
<comment type="similarity">
    <text evidence="4">Belongs to the SIMIBI class G3E GTPase family. ZNG1 subfamily.</text>
</comment>
<dbReference type="GO" id="GO:0016787">
    <property type="term" value="F:hydrolase activity"/>
    <property type="evidence" value="ECO:0007669"/>
    <property type="project" value="UniProtKB-KW"/>
</dbReference>
<keyword evidence="3" id="KW-0143">Chaperone</keyword>
<dbReference type="InterPro" id="IPR051316">
    <property type="entry name" value="Zinc-reg_GTPase_activator"/>
</dbReference>
<dbReference type="GO" id="GO:0000166">
    <property type="term" value="F:nucleotide binding"/>
    <property type="evidence" value="ECO:0007669"/>
    <property type="project" value="UniProtKB-KW"/>
</dbReference>
<dbReference type="Proteomes" id="UP000295636">
    <property type="component" value="Unassembled WGS sequence"/>
</dbReference>
<dbReference type="InterPro" id="IPR003495">
    <property type="entry name" value="CobW/HypB/UreG_nucleotide-bd"/>
</dbReference>
<comment type="caution">
    <text evidence="8">The sequence shown here is derived from an EMBL/GenBank/DDBJ whole genome shotgun (WGS) entry which is preliminary data.</text>
</comment>
<dbReference type="EMBL" id="SMRT01000002">
    <property type="protein sequence ID" value="TDF99675.1"/>
    <property type="molecule type" value="Genomic_DNA"/>
</dbReference>
<dbReference type="Gene3D" id="3.40.50.300">
    <property type="entry name" value="P-loop containing nucleotide triphosphate hydrolases"/>
    <property type="match status" value="1"/>
</dbReference>
<dbReference type="OrthoDB" id="9808822at2"/>
<sequence length="377" mass="42132">MKQAVPVHILSGFLGSGKTTLLTQALDYYKESGRKPAVLMNELGDVNLDGMLVEDDVPMTEMLSGCICCTIRGDLGLELRELVLEHKPDVIFVECTGAANPMEMLDGVTDASLLTELELKSVITVVDAAQLLERHNKGVGKTYRLMQEQIRCATLLILNKSDLVSAVELAELQRVIREWNPVAPVTATVRCQMDITEFDRLDDAAGGDGRLPIRHIAEGSESDNQERSRQASEHDDCGHHACSGHHHEHHDHHVHDDHCSHDVHEARSDNDNAVLHHSHDHVMVYTHYFHGPVDSEQFETLIGKLPANVYRAKGILRFTDTASPFMFQYAYREMDFVKIAPKDELPIVAVFIGEHFSRQRLAAELEALERAAAVQKD</sequence>
<evidence type="ECO:0000256" key="3">
    <source>
        <dbReference type="ARBA" id="ARBA00023186"/>
    </source>
</evidence>
<dbReference type="PANTHER" id="PTHR13748">
    <property type="entry name" value="COBW-RELATED"/>
    <property type="match status" value="1"/>
</dbReference>